<dbReference type="InterPro" id="IPR025665">
    <property type="entry name" value="Beta-barrel_OMP_2"/>
</dbReference>
<accession>A0A5B8W753</accession>
<dbReference type="Proteomes" id="UP000321362">
    <property type="component" value="Chromosome"/>
</dbReference>
<keyword evidence="1" id="KW-0732">Signal</keyword>
<dbReference type="Pfam" id="PF13568">
    <property type="entry name" value="OMP_b-brl_2"/>
    <property type="match status" value="1"/>
</dbReference>
<proteinExistence type="predicted"/>
<gene>
    <name evidence="3" type="ORF">FSB76_27585</name>
</gene>
<name>A0A5B8W753_9SPHI</name>
<dbReference type="AlphaFoldDB" id="A0A5B8W753"/>
<sequence>MKKLFSMLVFLVAISIKGFSQTTSESQSFGQKLMKKLEFGITAGGNYSNFTSANFPTDPLPGFHAGFTVAYKFTDNFMVQEEFLYSLQGAKVKGGTLGTQDIKLSYASVPILFKYRTNSGFFVEAGPQASFKVKEDLGGITDAKFAKKIDFGMAGGIGYQSKIGLGIGARYVYGLQKVQETPSPILGDFKNNSIQASIFYVF</sequence>
<organism evidence="3 4">
    <name type="scientific">Mucilaginibacter ginsenosidivorax</name>
    <dbReference type="NCBI Taxonomy" id="862126"/>
    <lineage>
        <taxon>Bacteria</taxon>
        <taxon>Pseudomonadati</taxon>
        <taxon>Bacteroidota</taxon>
        <taxon>Sphingobacteriia</taxon>
        <taxon>Sphingobacteriales</taxon>
        <taxon>Sphingobacteriaceae</taxon>
        <taxon>Mucilaginibacter</taxon>
    </lineage>
</organism>
<dbReference type="SUPFAM" id="SSF56925">
    <property type="entry name" value="OMPA-like"/>
    <property type="match status" value="1"/>
</dbReference>
<dbReference type="KEGG" id="mgk:FSB76_27585"/>
<evidence type="ECO:0000256" key="1">
    <source>
        <dbReference type="SAM" id="SignalP"/>
    </source>
</evidence>
<protein>
    <submittedName>
        <fullName evidence="3">PorT family protein</fullName>
    </submittedName>
</protein>
<evidence type="ECO:0000313" key="4">
    <source>
        <dbReference type="Proteomes" id="UP000321362"/>
    </source>
</evidence>
<feature type="chain" id="PRO_5022839063" evidence="1">
    <location>
        <begin position="21"/>
        <end position="202"/>
    </location>
</feature>
<feature type="domain" description="Outer membrane protein beta-barrel" evidence="2">
    <location>
        <begin position="28"/>
        <end position="178"/>
    </location>
</feature>
<dbReference type="EMBL" id="CP042437">
    <property type="protein sequence ID" value="QEC79531.1"/>
    <property type="molecule type" value="Genomic_DNA"/>
</dbReference>
<evidence type="ECO:0000313" key="3">
    <source>
        <dbReference type="EMBL" id="QEC79531.1"/>
    </source>
</evidence>
<dbReference type="InterPro" id="IPR011250">
    <property type="entry name" value="OMP/PagP_B-barrel"/>
</dbReference>
<evidence type="ECO:0000259" key="2">
    <source>
        <dbReference type="Pfam" id="PF13568"/>
    </source>
</evidence>
<reference evidence="3 4" key="1">
    <citation type="journal article" date="2013" name="J. Microbiol.">
        <title>Mucilaginibacter ginsenosidivorax sp. nov., with ginsenoside converting activity isolated from sediment.</title>
        <authorList>
            <person name="Kim J.K."/>
            <person name="Choi T.E."/>
            <person name="Liu Q.M."/>
            <person name="Park H.Y."/>
            <person name="Yi T.H."/>
            <person name="Yoon M.H."/>
            <person name="Kim S.C."/>
            <person name="Im W.T."/>
        </authorList>
    </citation>
    <scope>NUCLEOTIDE SEQUENCE [LARGE SCALE GENOMIC DNA]</scope>
    <source>
        <strain evidence="3 4">KHI28</strain>
    </source>
</reference>
<keyword evidence="4" id="KW-1185">Reference proteome</keyword>
<feature type="signal peptide" evidence="1">
    <location>
        <begin position="1"/>
        <end position="20"/>
    </location>
</feature>
<dbReference type="OrthoDB" id="947434at2"/>